<dbReference type="GO" id="GO:0009097">
    <property type="term" value="P:isoleucine biosynthetic process"/>
    <property type="evidence" value="ECO:0007669"/>
    <property type="project" value="UniProtKB-UniRule"/>
</dbReference>
<dbReference type="EC" id="2.2.1.6" evidence="8"/>
<dbReference type="SUPFAM" id="SSF55021">
    <property type="entry name" value="ACT-like"/>
    <property type="match status" value="2"/>
</dbReference>
<dbReference type="InterPro" id="IPR054480">
    <property type="entry name" value="AHAS_small-like_ACT"/>
</dbReference>
<protein>
    <recommendedName>
        <fullName evidence="8">Acetolactate synthase small subunit</fullName>
        <shortName evidence="8">AHAS</shortName>
        <shortName evidence="8">ALS</shortName>
        <ecNumber evidence="8">2.2.1.6</ecNumber>
    </recommendedName>
    <alternativeName>
        <fullName evidence="8">Acetohydroxy-acid synthase small subunit</fullName>
    </alternativeName>
</protein>
<proteinExistence type="inferred from homology"/>
<gene>
    <name evidence="10" type="ORF">B4O97_03165</name>
</gene>
<evidence type="ECO:0000313" key="10">
    <source>
        <dbReference type="EMBL" id="ORC37204.1"/>
    </source>
</evidence>
<evidence type="ECO:0000256" key="6">
    <source>
        <dbReference type="ARBA" id="ARBA00023304"/>
    </source>
</evidence>
<dbReference type="InterPro" id="IPR019455">
    <property type="entry name" value="Acetolactate_synth_ssu_C"/>
</dbReference>
<dbReference type="EMBL" id="MWQY01000003">
    <property type="protein sequence ID" value="ORC37204.1"/>
    <property type="molecule type" value="Genomic_DNA"/>
</dbReference>
<name>A0A1Y1S2P7_9SPIO</name>
<dbReference type="AlphaFoldDB" id="A0A1Y1S2P7"/>
<comment type="similarity">
    <text evidence="3 8">Belongs to the acetolactate synthase small subunit family.</text>
</comment>
<evidence type="ECO:0000259" key="9">
    <source>
        <dbReference type="PROSITE" id="PS51671"/>
    </source>
</evidence>
<dbReference type="PROSITE" id="PS51671">
    <property type="entry name" value="ACT"/>
    <property type="match status" value="1"/>
</dbReference>
<dbReference type="UniPathway" id="UPA00047">
    <property type="reaction ID" value="UER00055"/>
</dbReference>
<dbReference type="GO" id="GO:0005829">
    <property type="term" value="C:cytosol"/>
    <property type="evidence" value="ECO:0007669"/>
    <property type="project" value="TreeGrafter"/>
</dbReference>
<evidence type="ECO:0000256" key="4">
    <source>
        <dbReference type="ARBA" id="ARBA00011744"/>
    </source>
</evidence>
<comment type="subunit">
    <text evidence="4 8">Dimer of large and small chains.</text>
</comment>
<evidence type="ECO:0000313" key="11">
    <source>
        <dbReference type="Proteomes" id="UP000192343"/>
    </source>
</evidence>
<dbReference type="InterPro" id="IPR002912">
    <property type="entry name" value="ACT_dom"/>
</dbReference>
<dbReference type="STRING" id="1963862.B4O97_03165"/>
<dbReference type="Gene3D" id="3.30.70.1150">
    <property type="entry name" value="ACT-like. Chain A, domain 2"/>
    <property type="match status" value="1"/>
</dbReference>
<evidence type="ECO:0000256" key="8">
    <source>
        <dbReference type="RuleBase" id="RU368092"/>
    </source>
</evidence>
<dbReference type="Gene3D" id="3.30.70.260">
    <property type="match status" value="1"/>
</dbReference>
<dbReference type="Proteomes" id="UP000192343">
    <property type="component" value="Unassembled WGS sequence"/>
</dbReference>
<organism evidence="10 11">
    <name type="scientific">Marispirochaeta aestuarii</name>
    <dbReference type="NCBI Taxonomy" id="1963862"/>
    <lineage>
        <taxon>Bacteria</taxon>
        <taxon>Pseudomonadati</taxon>
        <taxon>Spirochaetota</taxon>
        <taxon>Spirochaetia</taxon>
        <taxon>Spirochaetales</taxon>
        <taxon>Spirochaetaceae</taxon>
        <taxon>Marispirochaeta</taxon>
    </lineage>
</organism>
<dbReference type="NCBIfam" id="TIGR00119">
    <property type="entry name" value="acolac_sm"/>
    <property type="match status" value="1"/>
</dbReference>
<comment type="catalytic activity">
    <reaction evidence="7 8">
        <text>2 pyruvate + H(+) = (2S)-2-acetolactate + CO2</text>
        <dbReference type="Rhea" id="RHEA:25249"/>
        <dbReference type="ChEBI" id="CHEBI:15361"/>
        <dbReference type="ChEBI" id="CHEBI:15378"/>
        <dbReference type="ChEBI" id="CHEBI:16526"/>
        <dbReference type="ChEBI" id="CHEBI:58476"/>
        <dbReference type="EC" id="2.2.1.6"/>
    </reaction>
</comment>
<evidence type="ECO:0000256" key="5">
    <source>
        <dbReference type="ARBA" id="ARBA00022605"/>
    </source>
</evidence>
<dbReference type="FunFam" id="3.30.70.260:FF:000001">
    <property type="entry name" value="Acetolactate synthase, small subunit"/>
    <property type="match status" value="1"/>
</dbReference>
<dbReference type="InterPro" id="IPR027271">
    <property type="entry name" value="Acetolactate_synth/TF_NikR_C"/>
</dbReference>
<dbReference type="GO" id="GO:0009099">
    <property type="term" value="P:L-valine biosynthetic process"/>
    <property type="evidence" value="ECO:0007669"/>
    <property type="project" value="UniProtKB-UniRule"/>
</dbReference>
<comment type="pathway">
    <text evidence="2 8">Amino-acid biosynthesis; L-valine biosynthesis; L-valine from pyruvate: step 1/4.</text>
</comment>
<dbReference type="UniPathway" id="UPA00049">
    <property type="reaction ID" value="UER00059"/>
</dbReference>
<reference evidence="10 11" key="1">
    <citation type="submission" date="2017-03" db="EMBL/GenBank/DDBJ databases">
        <title>Draft Genome sequence of Marispirochaeta sp. strain JC444.</title>
        <authorList>
            <person name="Shivani Y."/>
            <person name="Subhash Y."/>
            <person name="Sasikala C."/>
            <person name="Ramana C."/>
        </authorList>
    </citation>
    <scope>NUCLEOTIDE SEQUENCE [LARGE SCALE GENOMIC DNA]</scope>
    <source>
        <strain evidence="10 11">JC444</strain>
    </source>
</reference>
<dbReference type="InterPro" id="IPR004789">
    <property type="entry name" value="Acetalactate_synth_ssu"/>
</dbReference>
<sequence>MKHTISLLVENHEGVLSRIAGLFSGRGYNLESFTAGPSVDPSMTRITLVCGGDDQIIDQIKKQLNRLIDIIKVVDLTESPTVDRELALVRVKAKSGARGEIFQIADIFRAKVMDVASESIMLELTGSSDKIDDFIALLGDFSILEFARSGIVSMSRGKKEQRGPSAAKQ</sequence>
<comment type="pathway">
    <text evidence="1 8">Amino-acid biosynthesis; L-isoleucine biosynthesis; L-isoleucine from 2-oxobutanoate: step 1/4.</text>
</comment>
<dbReference type="Pfam" id="PF10369">
    <property type="entry name" value="ALS_ss_C"/>
    <property type="match status" value="1"/>
</dbReference>
<evidence type="ECO:0000256" key="1">
    <source>
        <dbReference type="ARBA" id="ARBA00004974"/>
    </source>
</evidence>
<dbReference type="Pfam" id="PF22629">
    <property type="entry name" value="ACT_AHAS_ss"/>
    <property type="match status" value="1"/>
</dbReference>
<feature type="domain" description="ACT" evidence="9">
    <location>
        <begin position="4"/>
        <end position="78"/>
    </location>
</feature>
<dbReference type="FunFam" id="3.30.70.1150:FF:000001">
    <property type="entry name" value="Acetolactate synthase small subunit"/>
    <property type="match status" value="1"/>
</dbReference>
<dbReference type="InterPro" id="IPR039557">
    <property type="entry name" value="AHAS_ACT"/>
</dbReference>
<keyword evidence="5 8" id="KW-0028">Amino-acid biosynthesis</keyword>
<keyword evidence="8" id="KW-0808">Transferase</keyword>
<evidence type="ECO:0000256" key="2">
    <source>
        <dbReference type="ARBA" id="ARBA00005025"/>
    </source>
</evidence>
<dbReference type="PANTHER" id="PTHR30239">
    <property type="entry name" value="ACETOLACTATE SYNTHASE SMALL SUBUNIT"/>
    <property type="match status" value="1"/>
</dbReference>
<dbReference type="GO" id="GO:0003984">
    <property type="term" value="F:acetolactate synthase activity"/>
    <property type="evidence" value="ECO:0007669"/>
    <property type="project" value="UniProtKB-UniRule"/>
</dbReference>
<keyword evidence="11" id="KW-1185">Reference proteome</keyword>
<accession>A0A1Y1S2P7</accession>
<dbReference type="GO" id="GO:1990610">
    <property type="term" value="F:acetolactate synthase regulator activity"/>
    <property type="evidence" value="ECO:0007669"/>
    <property type="project" value="UniProtKB-UniRule"/>
</dbReference>
<keyword evidence="6 8" id="KW-0100">Branched-chain amino acid biosynthesis</keyword>
<comment type="caution">
    <text evidence="10">The sequence shown here is derived from an EMBL/GenBank/DDBJ whole genome shotgun (WGS) entry which is preliminary data.</text>
</comment>
<evidence type="ECO:0000256" key="7">
    <source>
        <dbReference type="ARBA" id="ARBA00048670"/>
    </source>
</evidence>
<dbReference type="NCBIfam" id="NF008864">
    <property type="entry name" value="PRK11895.1"/>
    <property type="match status" value="1"/>
</dbReference>
<dbReference type="RefSeq" id="WP_083048255.1">
    <property type="nucleotide sequence ID" value="NZ_CAXXQO010000002.1"/>
</dbReference>
<comment type="function">
    <text evidence="8">Catalyzes the conversion of 2 pyruvate molecules into acetolactate in the first common step of the biosynthetic pathway of the branched-amino acids such as leucine, isoleucine, and valine.</text>
</comment>
<dbReference type="InterPro" id="IPR045865">
    <property type="entry name" value="ACT-like_dom_sf"/>
</dbReference>
<dbReference type="PANTHER" id="PTHR30239:SF0">
    <property type="entry name" value="ACETOLACTATE SYNTHASE SMALL SUBUNIT 1, CHLOROPLASTIC"/>
    <property type="match status" value="1"/>
</dbReference>
<dbReference type="CDD" id="cd04878">
    <property type="entry name" value="ACT_AHAS"/>
    <property type="match status" value="1"/>
</dbReference>
<dbReference type="OrthoDB" id="9787365at2"/>
<evidence type="ECO:0000256" key="3">
    <source>
        <dbReference type="ARBA" id="ARBA00006341"/>
    </source>
</evidence>